<sequence length="71" mass="8677">MKFSFQMMKSKTLFLFSFLFFSFFFLSFSFREVNERMEGGDSSMIYRRPKRSKKAGLERNDMIREFLEKSQ</sequence>
<dbReference type="Proteomes" id="UP000322873">
    <property type="component" value="Unassembled WGS sequence"/>
</dbReference>
<accession>A0A5M9JZW9</accession>
<evidence type="ECO:0000313" key="1">
    <source>
        <dbReference type="EMBL" id="KAA8574190.1"/>
    </source>
</evidence>
<proteinExistence type="predicted"/>
<organism evidence="1 2">
    <name type="scientific">Monilinia fructicola</name>
    <name type="common">Brown rot fungus</name>
    <name type="synonym">Ciboria fructicola</name>
    <dbReference type="NCBI Taxonomy" id="38448"/>
    <lineage>
        <taxon>Eukaryota</taxon>
        <taxon>Fungi</taxon>
        <taxon>Dikarya</taxon>
        <taxon>Ascomycota</taxon>
        <taxon>Pezizomycotina</taxon>
        <taxon>Leotiomycetes</taxon>
        <taxon>Helotiales</taxon>
        <taxon>Sclerotiniaceae</taxon>
        <taxon>Monilinia</taxon>
    </lineage>
</organism>
<dbReference type="EMBL" id="VICG01000003">
    <property type="protein sequence ID" value="KAA8574190.1"/>
    <property type="molecule type" value="Genomic_DNA"/>
</dbReference>
<keyword evidence="2" id="KW-1185">Reference proteome</keyword>
<evidence type="ECO:0000313" key="2">
    <source>
        <dbReference type="Proteomes" id="UP000322873"/>
    </source>
</evidence>
<gene>
    <name evidence="1" type="ORF">EYC84_005703</name>
</gene>
<reference evidence="1 2" key="1">
    <citation type="submission" date="2019-06" db="EMBL/GenBank/DDBJ databases">
        <title>Genome Sequence of the Brown Rot Fungal Pathogen Monilinia fructicola.</title>
        <authorList>
            <person name="De Miccolis Angelini R.M."/>
            <person name="Landi L."/>
            <person name="Abate D."/>
            <person name="Pollastro S."/>
            <person name="Romanazzi G."/>
            <person name="Faretra F."/>
        </authorList>
    </citation>
    <scope>NUCLEOTIDE SEQUENCE [LARGE SCALE GENOMIC DNA]</scope>
    <source>
        <strain evidence="1 2">Mfrc123</strain>
    </source>
</reference>
<comment type="caution">
    <text evidence="1">The sequence shown here is derived from an EMBL/GenBank/DDBJ whole genome shotgun (WGS) entry which is preliminary data.</text>
</comment>
<protein>
    <submittedName>
        <fullName evidence="1">Uncharacterized protein</fullName>
    </submittedName>
</protein>
<name>A0A5M9JZW9_MONFR</name>
<dbReference type="AlphaFoldDB" id="A0A5M9JZW9"/>